<reference evidence="1" key="1">
    <citation type="submission" date="2021-02" db="EMBL/GenBank/DDBJ databases">
        <title>Genome sequence of Rhodospirillales sp. strain TMPK1 isolated from soil.</title>
        <authorList>
            <person name="Nakai R."/>
            <person name="Kusada H."/>
            <person name="Tamaki H."/>
        </authorList>
    </citation>
    <scope>NUCLEOTIDE SEQUENCE</scope>
    <source>
        <strain evidence="1">TMPK1</strain>
    </source>
</reference>
<dbReference type="EMBL" id="BOPV01000001">
    <property type="protein sequence ID" value="GIL38551.1"/>
    <property type="molecule type" value="Genomic_DNA"/>
</dbReference>
<organism evidence="1 2">
    <name type="scientific">Roseiterribacter gracilis</name>
    <dbReference type="NCBI Taxonomy" id="2812848"/>
    <lineage>
        <taxon>Bacteria</taxon>
        <taxon>Pseudomonadati</taxon>
        <taxon>Pseudomonadota</taxon>
        <taxon>Alphaproteobacteria</taxon>
        <taxon>Rhodospirillales</taxon>
        <taxon>Roseiterribacteraceae</taxon>
        <taxon>Roseiterribacter</taxon>
    </lineage>
</organism>
<accession>A0A8S8X9I3</accession>
<evidence type="ECO:0000313" key="2">
    <source>
        <dbReference type="Proteomes" id="UP000681075"/>
    </source>
</evidence>
<proteinExistence type="predicted"/>
<evidence type="ECO:0000313" key="1">
    <source>
        <dbReference type="EMBL" id="GIL38551.1"/>
    </source>
</evidence>
<name>A0A8S8X9I3_9PROT</name>
<gene>
    <name evidence="1" type="ORF">TMPK1_07880</name>
</gene>
<comment type="caution">
    <text evidence="1">The sequence shown here is derived from an EMBL/GenBank/DDBJ whole genome shotgun (WGS) entry which is preliminary data.</text>
</comment>
<sequence length="76" mass="8129">MPAAVWCCAQIAGGGCESRRDAMAGGVTEKIFASEVLQDGVNRLLHACLHNQSLLNWAEGRPQQVRVKFGKAAYAA</sequence>
<keyword evidence="2" id="KW-1185">Reference proteome</keyword>
<protein>
    <submittedName>
        <fullName evidence="1">Uncharacterized protein</fullName>
    </submittedName>
</protein>
<dbReference type="AlphaFoldDB" id="A0A8S8X9I3"/>
<dbReference type="Proteomes" id="UP000681075">
    <property type="component" value="Unassembled WGS sequence"/>
</dbReference>